<comment type="caution">
    <text evidence="3">The sequence shown here is derived from an EMBL/GenBank/DDBJ whole genome shotgun (WGS) entry which is preliminary data.</text>
</comment>
<dbReference type="SUPFAM" id="SSF51735">
    <property type="entry name" value="NAD(P)-binding Rossmann-fold domains"/>
    <property type="match status" value="1"/>
</dbReference>
<dbReference type="InterPro" id="IPR002347">
    <property type="entry name" value="SDR_fam"/>
</dbReference>
<accession>A0A0F9N6U7</accession>
<dbReference type="PRINTS" id="PR00081">
    <property type="entry name" value="GDHRDH"/>
</dbReference>
<dbReference type="InterPro" id="IPR036291">
    <property type="entry name" value="NAD(P)-bd_dom_sf"/>
</dbReference>
<dbReference type="PRINTS" id="PR00080">
    <property type="entry name" value="SDRFAMILY"/>
</dbReference>
<dbReference type="PANTHER" id="PTHR44196">
    <property type="entry name" value="DEHYDROGENASE/REDUCTASE SDR FAMILY MEMBER 7B"/>
    <property type="match status" value="1"/>
</dbReference>
<dbReference type="GO" id="GO:0016491">
    <property type="term" value="F:oxidoreductase activity"/>
    <property type="evidence" value="ECO:0007669"/>
    <property type="project" value="UniProtKB-KW"/>
</dbReference>
<organism evidence="3">
    <name type="scientific">marine sediment metagenome</name>
    <dbReference type="NCBI Taxonomy" id="412755"/>
    <lineage>
        <taxon>unclassified sequences</taxon>
        <taxon>metagenomes</taxon>
        <taxon>ecological metagenomes</taxon>
    </lineage>
</organism>
<evidence type="ECO:0008006" key="4">
    <source>
        <dbReference type="Google" id="ProtNLM"/>
    </source>
</evidence>
<dbReference type="PANTHER" id="PTHR44196:SF1">
    <property type="entry name" value="DEHYDROGENASE_REDUCTASE SDR FAMILY MEMBER 7B"/>
    <property type="match status" value="1"/>
</dbReference>
<dbReference type="Pfam" id="PF00106">
    <property type="entry name" value="adh_short"/>
    <property type="match status" value="1"/>
</dbReference>
<comment type="similarity">
    <text evidence="1">Belongs to the short-chain dehydrogenases/reductases (SDR) family.</text>
</comment>
<dbReference type="AlphaFoldDB" id="A0A0F9N6U7"/>
<evidence type="ECO:0000256" key="2">
    <source>
        <dbReference type="ARBA" id="ARBA00023002"/>
    </source>
</evidence>
<name>A0A0F9N6U7_9ZZZZ</name>
<evidence type="ECO:0000256" key="1">
    <source>
        <dbReference type="ARBA" id="ARBA00006484"/>
    </source>
</evidence>
<dbReference type="GO" id="GO:0016020">
    <property type="term" value="C:membrane"/>
    <property type="evidence" value="ECO:0007669"/>
    <property type="project" value="TreeGrafter"/>
</dbReference>
<reference evidence="3" key="1">
    <citation type="journal article" date="2015" name="Nature">
        <title>Complex archaea that bridge the gap between prokaryotes and eukaryotes.</title>
        <authorList>
            <person name="Spang A."/>
            <person name="Saw J.H."/>
            <person name="Jorgensen S.L."/>
            <person name="Zaremba-Niedzwiedzka K."/>
            <person name="Martijn J."/>
            <person name="Lind A.E."/>
            <person name="van Eijk R."/>
            <person name="Schleper C."/>
            <person name="Guy L."/>
            <person name="Ettema T.J."/>
        </authorList>
    </citation>
    <scope>NUCLEOTIDE SEQUENCE</scope>
</reference>
<sequence length="266" mass="27205">MSVPAGDIGERRIGVVTGASSGIGRSLALALAARGDLVVAIGRDPGRLEALRADLAGAGDAPHRVLSLDVADERDMGQLRATLEGLGRVDLLIASAAVGRGPGLPPPTAALGLEAWQAMVDVNLHGVFLANMAVLPMMQAAGNGDIVNIASSTTPRGLRGTALAPGYAATKFALAEFGRQLAAEMAPEGVRVRTIFPGPVETPLIADTLLDGPFGGRISDTNFASALLGLLDLGHDMAVSEPHVLPVPRRRGRAGAAGRRQEVSDG</sequence>
<dbReference type="EMBL" id="LAZR01003726">
    <property type="protein sequence ID" value="KKN15300.1"/>
    <property type="molecule type" value="Genomic_DNA"/>
</dbReference>
<gene>
    <name evidence="3" type="ORF">LCGC14_0987380</name>
</gene>
<keyword evidence="2" id="KW-0560">Oxidoreductase</keyword>
<proteinExistence type="inferred from homology"/>
<evidence type="ECO:0000313" key="3">
    <source>
        <dbReference type="EMBL" id="KKN15300.1"/>
    </source>
</evidence>
<dbReference type="Gene3D" id="3.40.50.720">
    <property type="entry name" value="NAD(P)-binding Rossmann-like Domain"/>
    <property type="match status" value="1"/>
</dbReference>
<protein>
    <recommendedName>
        <fullName evidence="4">Oxidoreductase</fullName>
    </recommendedName>
</protein>
<dbReference type="CDD" id="cd05233">
    <property type="entry name" value="SDR_c"/>
    <property type="match status" value="1"/>
</dbReference>